<comment type="caution">
    <text evidence="2">The sequence shown here is derived from an EMBL/GenBank/DDBJ whole genome shotgun (WGS) entry which is preliminary data.</text>
</comment>
<dbReference type="PANTHER" id="PTHR31286">
    <property type="entry name" value="GLYCINE-RICH CELL WALL STRUCTURAL PROTEIN 1.8-LIKE"/>
    <property type="match status" value="1"/>
</dbReference>
<accession>A0ABR0PM21</accession>
<evidence type="ECO:0008006" key="4">
    <source>
        <dbReference type="Google" id="ProtNLM"/>
    </source>
</evidence>
<proteinExistence type="predicted"/>
<evidence type="ECO:0000313" key="3">
    <source>
        <dbReference type="Proteomes" id="UP001358586"/>
    </source>
</evidence>
<feature type="region of interest" description="Disordered" evidence="1">
    <location>
        <begin position="1"/>
        <end position="25"/>
    </location>
</feature>
<dbReference type="InterPro" id="IPR040256">
    <property type="entry name" value="At4g02000-like"/>
</dbReference>
<gene>
    <name evidence="2" type="ORF">PVK06_020257</name>
</gene>
<evidence type="ECO:0000256" key="1">
    <source>
        <dbReference type="SAM" id="MobiDB-lite"/>
    </source>
</evidence>
<dbReference type="Proteomes" id="UP001358586">
    <property type="component" value="Chromosome 6"/>
</dbReference>
<dbReference type="EMBL" id="JARKNE010000006">
    <property type="protein sequence ID" value="KAK5825423.1"/>
    <property type="molecule type" value="Genomic_DNA"/>
</dbReference>
<dbReference type="PANTHER" id="PTHR31286:SF173">
    <property type="entry name" value="DUF4283 DOMAIN-CONTAINING PROTEIN"/>
    <property type="match status" value="1"/>
</dbReference>
<evidence type="ECO:0000313" key="2">
    <source>
        <dbReference type="EMBL" id="KAK5825423.1"/>
    </source>
</evidence>
<protein>
    <recommendedName>
        <fullName evidence="4">DUF4283 domain-containing protein</fullName>
    </recommendedName>
</protein>
<reference evidence="2 3" key="1">
    <citation type="submission" date="2023-03" db="EMBL/GenBank/DDBJ databases">
        <title>WGS of Gossypium arboreum.</title>
        <authorList>
            <person name="Yu D."/>
        </authorList>
    </citation>
    <scope>NUCLEOTIDE SEQUENCE [LARGE SCALE GENOMIC DNA]</scope>
    <source>
        <tissue evidence="2">Leaf</tissue>
    </source>
</reference>
<name>A0ABR0PM21_GOSAR</name>
<sequence length="168" mass="19587">MERESSDEGDSMIRPTKKARTREVEGDPDVVMEFPSIARTIRLWRDCLVHLGLRAEERPKVTRDFNGEGDLDLLEADINSEDFEKVLCEGLWIVYDQYLTVQPWTVDFNTTQAYLSMVMVWIQLPGLPGHLYKRKVLWEIGVDRESCQIGLQHKKLGLGDGLREWRYM</sequence>
<keyword evidence="3" id="KW-1185">Reference proteome</keyword>
<organism evidence="2 3">
    <name type="scientific">Gossypium arboreum</name>
    <name type="common">Tree cotton</name>
    <name type="synonym">Gossypium nanking</name>
    <dbReference type="NCBI Taxonomy" id="29729"/>
    <lineage>
        <taxon>Eukaryota</taxon>
        <taxon>Viridiplantae</taxon>
        <taxon>Streptophyta</taxon>
        <taxon>Embryophyta</taxon>
        <taxon>Tracheophyta</taxon>
        <taxon>Spermatophyta</taxon>
        <taxon>Magnoliopsida</taxon>
        <taxon>eudicotyledons</taxon>
        <taxon>Gunneridae</taxon>
        <taxon>Pentapetalae</taxon>
        <taxon>rosids</taxon>
        <taxon>malvids</taxon>
        <taxon>Malvales</taxon>
        <taxon>Malvaceae</taxon>
        <taxon>Malvoideae</taxon>
        <taxon>Gossypium</taxon>
    </lineage>
</organism>